<dbReference type="Pfam" id="PF00743">
    <property type="entry name" value="FMO-like"/>
    <property type="match status" value="2"/>
</dbReference>
<proteinExistence type="inferred from homology"/>
<evidence type="ECO:0000313" key="9">
    <source>
        <dbReference type="Proteomes" id="UP000239899"/>
    </source>
</evidence>
<dbReference type="InterPro" id="IPR000960">
    <property type="entry name" value="Flavin_mOase"/>
</dbReference>
<keyword evidence="6" id="KW-0503">Monooxygenase</keyword>
<dbReference type="GO" id="GO:0050661">
    <property type="term" value="F:NADP binding"/>
    <property type="evidence" value="ECO:0007669"/>
    <property type="project" value="InterPro"/>
</dbReference>
<comment type="similarity">
    <text evidence="1 6">Belongs to the FMO family.</text>
</comment>
<evidence type="ECO:0000256" key="5">
    <source>
        <dbReference type="ARBA" id="ARBA00023002"/>
    </source>
</evidence>
<dbReference type="GO" id="GO:0050660">
    <property type="term" value="F:flavin adenine dinucleotide binding"/>
    <property type="evidence" value="ECO:0007669"/>
    <property type="project" value="InterPro"/>
</dbReference>
<evidence type="ECO:0000256" key="7">
    <source>
        <dbReference type="SAM" id="Coils"/>
    </source>
</evidence>
<evidence type="ECO:0000256" key="3">
    <source>
        <dbReference type="ARBA" id="ARBA00022827"/>
    </source>
</evidence>
<keyword evidence="7" id="KW-0175">Coiled coil</keyword>
<comment type="caution">
    <text evidence="8">The sequence shown here is derived from an EMBL/GenBank/DDBJ whole genome shotgun (WGS) entry which is preliminary data.</text>
</comment>
<sequence>MAASASSQSSAQPPYSLSVAVVGGGAAGLAAALELRRAGHRPVVYEQRASIGGVWDYTEEVEDDPLGRGQRHVHGSMYAQLRTNLPREVMGFQSFPFDTAWRGSKDPRQFCEHSEVQRYLEAFAEEFQLLQHVRFGTVVQRLAPSDAAAANGSSSSSGSAPPDWLRWQVTTQPAADGQAAASSSGSSSELFDAVVVCNGHYSRPRLPQLPGQDAFPGLQTHSHNYRRPDGFAGQTVLLVGASSSGVDIAEELAAAGARQVILCARVWENPLTGEVVEAGSQTLASASVSTAAAAAAAGGKGGSSSGGVPAGAVAALPAGISKAANLAELHADGSVTLEDGTRIPDIDCVMYCTGYHYSFPFLDGFVTVQDNRVGPLYQHVFPPAAAPTLSFVGLPWKVVPFPQFELQSRWIAQVLAGRAQLPSRQEMEAHTAQFYASLEAAGVPTRYTHRMSGALQWEYDRWLAAQCGDSALPGFAWREAMYNCCGMSRKLHGAGYRDAPLPAAAEAEAEARKEAAQLRQQRAAAVAAATAAR</sequence>
<evidence type="ECO:0000256" key="6">
    <source>
        <dbReference type="RuleBase" id="RU361177"/>
    </source>
</evidence>
<keyword evidence="4" id="KW-0521">NADP</keyword>
<keyword evidence="2 6" id="KW-0285">Flavoprotein</keyword>
<dbReference type="EC" id="1.-.-.-" evidence="6"/>
<dbReference type="PRINTS" id="PR00370">
    <property type="entry name" value="FMOXYGENASE"/>
</dbReference>
<gene>
    <name evidence="8" type="ORF">C2E21_2235</name>
</gene>
<dbReference type="Gene3D" id="3.50.50.60">
    <property type="entry name" value="FAD/NAD(P)-binding domain"/>
    <property type="match status" value="2"/>
</dbReference>
<organism evidence="8 9">
    <name type="scientific">Chlorella sorokiniana</name>
    <name type="common">Freshwater green alga</name>
    <dbReference type="NCBI Taxonomy" id="3076"/>
    <lineage>
        <taxon>Eukaryota</taxon>
        <taxon>Viridiplantae</taxon>
        <taxon>Chlorophyta</taxon>
        <taxon>core chlorophytes</taxon>
        <taxon>Trebouxiophyceae</taxon>
        <taxon>Chlorellales</taxon>
        <taxon>Chlorellaceae</taxon>
        <taxon>Chlorella clade</taxon>
        <taxon>Chlorella</taxon>
    </lineage>
</organism>
<dbReference type="InterPro" id="IPR050346">
    <property type="entry name" value="FMO-like"/>
</dbReference>
<evidence type="ECO:0000256" key="4">
    <source>
        <dbReference type="ARBA" id="ARBA00022857"/>
    </source>
</evidence>
<dbReference type="GO" id="GO:0004499">
    <property type="term" value="F:N,N-dimethylaniline monooxygenase activity"/>
    <property type="evidence" value="ECO:0007669"/>
    <property type="project" value="InterPro"/>
</dbReference>
<keyword evidence="5 6" id="KW-0560">Oxidoreductase</keyword>
<dbReference type="STRING" id="3076.A0A2P6TXR3"/>
<evidence type="ECO:0000313" key="8">
    <source>
        <dbReference type="EMBL" id="PRW58859.1"/>
    </source>
</evidence>
<comment type="cofactor">
    <cofactor evidence="6">
        <name>FAD</name>
        <dbReference type="ChEBI" id="CHEBI:57692"/>
    </cofactor>
</comment>
<evidence type="ECO:0000256" key="1">
    <source>
        <dbReference type="ARBA" id="ARBA00009183"/>
    </source>
</evidence>
<dbReference type="InterPro" id="IPR036188">
    <property type="entry name" value="FAD/NAD-bd_sf"/>
</dbReference>
<protein>
    <recommendedName>
        <fullName evidence="6">Flavin-containing monooxygenase</fullName>
        <ecNumber evidence="6">1.-.-.-</ecNumber>
    </recommendedName>
</protein>
<dbReference type="OrthoDB" id="66881at2759"/>
<evidence type="ECO:0000256" key="2">
    <source>
        <dbReference type="ARBA" id="ARBA00022630"/>
    </source>
</evidence>
<dbReference type="SUPFAM" id="SSF51905">
    <property type="entry name" value="FAD/NAD(P)-binding domain"/>
    <property type="match status" value="2"/>
</dbReference>
<feature type="coiled-coil region" evidence="7">
    <location>
        <begin position="501"/>
        <end position="528"/>
    </location>
</feature>
<keyword evidence="3 6" id="KW-0274">FAD</keyword>
<dbReference type="EMBL" id="LHPG02000004">
    <property type="protein sequence ID" value="PRW58859.1"/>
    <property type="molecule type" value="Genomic_DNA"/>
</dbReference>
<dbReference type="AlphaFoldDB" id="A0A2P6TXR3"/>
<name>A0A2P6TXR3_CHLSO</name>
<dbReference type="Proteomes" id="UP000239899">
    <property type="component" value="Unassembled WGS sequence"/>
</dbReference>
<reference evidence="8 9" key="1">
    <citation type="journal article" date="2018" name="Plant J.">
        <title>Genome sequences of Chlorella sorokiniana UTEX 1602 and Micractinium conductrix SAG 241.80: implications to maltose excretion by a green alga.</title>
        <authorList>
            <person name="Arriola M.B."/>
            <person name="Velmurugan N."/>
            <person name="Zhang Y."/>
            <person name="Plunkett M.H."/>
            <person name="Hondzo H."/>
            <person name="Barney B.M."/>
        </authorList>
    </citation>
    <scope>NUCLEOTIDE SEQUENCE [LARGE SCALE GENOMIC DNA]</scope>
    <source>
        <strain evidence="9">UTEX 1602</strain>
    </source>
</reference>
<dbReference type="PANTHER" id="PTHR23023">
    <property type="entry name" value="DIMETHYLANILINE MONOOXYGENASE"/>
    <property type="match status" value="1"/>
</dbReference>
<dbReference type="InterPro" id="IPR020946">
    <property type="entry name" value="Flavin_mOase-like"/>
</dbReference>
<keyword evidence="9" id="KW-1185">Reference proteome</keyword>
<accession>A0A2P6TXR3</accession>